<reference evidence="2" key="1">
    <citation type="submission" date="2018-05" db="EMBL/GenBank/DDBJ databases">
        <authorList>
            <person name="Lanie J.A."/>
            <person name="Ng W.-L."/>
            <person name="Kazmierczak K.M."/>
            <person name="Andrzejewski T.M."/>
            <person name="Davidsen T.M."/>
            <person name="Wayne K.J."/>
            <person name="Tettelin H."/>
            <person name="Glass J.I."/>
            <person name="Rusch D."/>
            <person name="Podicherti R."/>
            <person name="Tsui H.-C.T."/>
            <person name="Winkler M.E."/>
        </authorList>
    </citation>
    <scope>NUCLEOTIDE SEQUENCE</scope>
</reference>
<sequence>HPYRLFGGDVAGYESIGYDGPPAAEQRTPRTPGE</sequence>
<dbReference type="EMBL" id="UINC01117300">
    <property type="protein sequence ID" value="SVC89636.1"/>
    <property type="molecule type" value="Genomic_DNA"/>
</dbReference>
<feature type="non-terminal residue" evidence="2">
    <location>
        <position position="1"/>
    </location>
</feature>
<evidence type="ECO:0000313" key="2">
    <source>
        <dbReference type="EMBL" id="SVC89636.1"/>
    </source>
</evidence>
<dbReference type="AlphaFoldDB" id="A0A382QW11"/>
<accession>A0A382QW11</accession>
<protein>
    <submittedName>
        <fullName evidence="2">Uncharacterized protein</fullName>
    </submittedName>
</protein>
<name>A0A382QW11_9ZZZZ</name>
<feature type="region of interest" description="Disordered" evidence="1">
    <location>
        <begin position="11"/>
        <end position="34"/>
    </location>
</feature>
<evidence type="ECO:0000256" key="1">
    <source>
        <dbReference type="SAM" id="MobiDB-lite"/>
    </source>
</evidence>
<gene>
    <name evidence="2" type="ORF">METZ01_LOCUS342490</name>
</gene>
<proteinExistence type="predicted"/>
<organism evidence="2">
    <name type="scientific">marine metagenome</name>
    <dbReference type="NCBI Taxonomy" id="408172"/>
    <lineage>
        <taxon>unclassified sequences</taxon>
        <taxon>metagenomes</taxon>
        <taxon>ecological metagenomes</taxon>
    </lineage>
</organism>